<evidence type="ECO:0000313" key="2">
    <source>
        <dbReference type="EMBL" id="KAE8390156.1"/>
    </source>
</evidence>
<evidence type="ECO:0000256" key="1">
    <source>
        <dbReference type="SAM" id="MobiDB-lite"/>
    </source>
</evidence>
<proteinExistence type="predicted"/>
<organism evidence="2">
    <name type="scientific">Petromyces alliaceus</name>
    <name type="common">Aspergillus alliaceus</name>
    <dbReference type="NCBI Taxonomy" id="209559"/>
    <lineage>
        <taxon>Eukaryota</taxon>
        <taxon>Fungi</taxon>
        <taxon>Dikarya</taxon>
        <taxon>Ascomycota</taxon>
        <taxon>Pezizomycotina</taxon>
        <taxon>Eurotiomycetes</taxon>
        <taxon>Eurotiomycetidae</taxon>
        <taxon>Eurotiales</taxon>
        <taxon>Aspergillaceae</taxon>
        <taxon>Aspergillus</taxon>
        <taxon>Aspergillus subgen. Circumdati</taxon>
    </lineage>
</organism>
<feature type="region of interest" description="Disordered" evidence="1">
    <location>
        <begin position="135"/>
        <end position="169"/>
    </location>
</feature>
<protein>
    <submittedName>
        <fullName evidence="2">Uncharacterized protein</fullName>
    </submittedName>
</protein>
<name>A0A5N7C7P8_PETAA</name>
<gene>
    <name evidence="2" type="ORF">BDV23DRAFT_183653</name>
</gene>
<dbReference type="AlphaFoldDB" id="A0A5N7C7P8"/>
<feature type="compositionally biased region" description="Low complexity" evidence="1">
    <location>
        <begin position="158"/>
        <end position="169"/>
    </location>
</feature>
<feature type="compositionally biased region" description="Basic and acidic residues" evidence="1">
    <location>
        <begin position="267"/>
        <end position="286"/>
    </location>
</feature>
<dbReference type="Proteomes" id="UP000326877">
    <property type="component" value="Unassembled WGS sequence"/>
</dbReference>
<reference evidence="2" key="1">
    <citation type="submission" date="2019-04" db="EMBL/GenBank/DDBJ databases">
        <title>Friends and foes A comparative genomics studyof 23 Aspergillus species from section Flavi.</title>
        <authorList>
            <consortium name="DOE Joint Genome Institute"/>
            <person name="Kjaerbolling I."/>
            <person name="Vesth T."/>
            <person name="Frisvad J.C."/>
            <person name="Nybo J.L."/>
            <person name="Theobald S."/>
            <person name="Kildgaard S."/>
            <person name="Isbrandt T."/>
            <person name="Kuo A."/>
            <person name="Sato A."/>
            <person name="Lyhne E.K."/>
            <person name="Kogle M.E."/>
            <person name="Wiebenga A."/>
            <person name="Kun R.S."/>
            <person name="Lubbers R.J."/>
            <person name="Makela M.R."/>
            <person name="Barry K."/>
            <person name="Chovatia M."/>
            <person name="Clum A."/>
            <person name="Daum C."/>
            <person name="Haridas S."/>
            <person name="He G."/>
            <person name="LaButti K."/>
            <person name="Lipzen A."/>
            <person name="Mondo S."/>
            <person name="Riley R."/>
            <person name="Salamov A."/>
            <person name="Simmons B.A."/>
            <person name="Magnuson J.K."/>
            <person name="Henrissat B."/>
            <person name="Mortensen U.H."/>
            <person name="Larsen T.O."/>
            <person name="Devries R.P."/>
            <person name="Grigoriev I.V."/>
            <person name="Machida M."/>
            <person name="Baker S.E."/>
            <person name="Andersen M.R."/>
        </authorList>
    </citation>
    <scope>NUCLEOTIDE SEQUENCE [LARGE SCALE GENOMIC DNA]</scope>
    <source>
        <strain evidence="2">IBT 14317</strain>
    </source>
</reference>
<sequence length="293" mass="32954">MPTPNLQNQDLPRDLNQEQDPTFPPCEFTHPCPSSTEPNNPRRKVISHIFGRNKTATKRFPSHLWVHYCRQHYQRARYRIDWPFTQCELLTVVLGRMEKWGGVKGWEVVLRKRELERLTSYNTCEDGAIVVDDQRRSEGGGGYGRRKDSVCENDGRTLSSASSSSLSLYSDDPDPDLVFARKEARSKKRKKPTILVGPVPGWLLGEVGRGKSFADLKGLVSRVRGEMDSLRAAGVAAERIVFPDIELLPTFQPWVLASVKKRRRTRGGGERKNSRTDGKGGVRRVEGGGGVVI</sequence>
<feature type="region of interest" description="Disordered" evidence="1">
    <location>
        <begin position="1"/>
        <end position="22"/>
    </location>
</feature>
<feature type="compositionally biased region" description="Basic and acidic residues" evidence="1">
    <location>
        <begin position="145"/>
        <end position="155"/>
    </location>
</feature>
<accession>A0A5N7C7P8</accession>
<feature type="compositionally biased region" description="Polar residues" evidence="1">
    <location>
        <begin position="1"/>
        <end position="10"/>
    </location>
</feature>
<feature type="region of interest" description="Disordered" evidence="1">
    <location>
        <begin position="262"/>
        <end position="293"/>
    </location>
</feature>
<dbReference type="OrthoDB" id="4161595at2759"/>
<dbReference type="EMBL" id="ML735257">
    <property type="protein sequence ID" value="KAE8390156.1"/>
    <property type="molecule type" value="Genomic_DNA"/>
</dbReference>